<proteinExistence type="predicted"/>
<dbReference type="Pfam" id="PF12146">
    <property type="entry name" value="Hydrolase_4"/>
    <property type="match status" value="1"/>
</dbReference>
<evidence type="ECO:0000259" key="1">
    <source>
        <dbReference type="Pfam" id="PF12146"/>
    </source>
</evidence>
<keyword evidence="2" id="KW-0378">Hydrolase</keyword>
<dbReference type="AlphaFoldDB" id="A0A7W7H461"/>
<protein>
    <submittedName>
        <fullName evidence="2">Alpha-beta hydrolase superfamily lysophospholipase</fullName>
    </submittedName>
</protein>
<comment type="caution">
    <text evidence="2">The sequence shown here is derived from an EMBL/GenBank/DDBJ whole genome shotgun (WGS) entry which is preliminary data.</text>
</comment>
<gene>
    <name evidence="2" type="ORF">BJY16_007139</name>
</gene>
<evidence type="ECO:0000313" key="3">
    <source>
        <dbReference type="Proteomes" id="UP000546162"/>
    </source>
</evidence>
<evidence type="ECO:0000313" key="2">
    <source>
        <dbReference type="EMBL" id="MBB4743680.1"/>
    </source>
</evidence>
<dbReference type="Proteomes" id="UP000546162">
    <property type="component" value="Unassembled WGS sequence"/>
</dbReference>
<dbReference type="InterPro" id="IPR029058">
    <property type="entry name" value="AB_hydrolase_fold"/>
</dbReference>
<organism evidence="2 3">
    <name type="scientific">Actinoplanes octamycinicus</name>
    <dbReference type="NCBI Taxonomy" id="135948"/>
    <lineage>
        <taxon>Bacteria</taxon>
        <taxon>Bacillati</taxon>
        <taxon>Actinomycetota</taxon>
        <taxon>Actinomycetes</taxon>
        <taxon>Micromonosporales</taxon>
        <taxon>Micromonosporaceae</taxon>
        <taxon>Actinoplanes</taxon>
    </lineage>
</organism>
<dbReference type="PANTHER" id="PTHR43265">
    <property type="entry name" value="ESTERASE ESTD"/>
    <property type="match status" value="1"/>
</dbReference>
<dbReference type="EMBL" id="JACHNB010000001">
    <property type="protein sequence ID" value="MBB4743680.1"/>
    <property type="molecule type" value="Genomic_DNA"/>
</dbReference>
<dbReference type="RefSeq" id="WP_185043939.1">
    <property type="nucleotide sequence ID" value="NZ_BAABFG010000005.1"/>
</dbReference>
<dbReference type="GO" id="GO:0052689">
    <property type="term" value="F:carboxylic ester hydrolase activity"/>
    <property type="evidence" value="ECO:0007669"/>
    <property type="project" value="TreeGrafter"/>
</dbReference>
<feature type="domain" description="Serine aminopeptidase S33" evidence="1">
    <location>
        <begin position="57"/>
        <end position="293"/>
    </location>
</feature>
<sequence>MRKTIVIRVLCAVVLLLGAAVAVTLAGNDFRMRERRLSVPVAGGRLDAVLTLPPHDPARGLVVMIHGDGPVEATHDGLYRPWFEAAADAGFATLSWSKPGVGGSTGDWLAQSMADRAAEAGAVLDQVRGQPDVPRGPVVLWGASQAGWVLPKIAAERADVTAVVAAGPAINWLRQGRYHLLAELDHDGADAAERERAIAVSDRTRQLLSEHAGYDAYRIGSGDPEPMSAARWGFVSRNYTADATADLRAMAGRRLPVLLLLGRHDRNVDTEETATTYRRILGDRVTVTRVDGMHSLARPVMEDSDAVGLATAVVWPRALLAPEVLGTYRDYLRALR</sequence>
<dbReference type="PANTHER" id="PTHR43265:SF1">
    <property type="entry name" value="ESTERASE ESTD"/>
    <property type="match status" value="1"/>
</dbReference>
<keyword evidence="3" id="KW-1185">Reference proteome</keyword>
<accession>A0A7W7H461</accession>
<dbReference type="SUPFAM" id="SSF53474">
    <property type="entry name" value="alpha/beta-Hydrolases"/>
    <property type="match status" value="1"/>
</dbReference>
<reference evidence="2 3" key="1">
    <citation type="submission" date="2020-08" db="EMBL/GenBank/DDBJ databases">
        <title>Sequencing the genomes of 1000 actinobacteria strains.</title>
        <authorList>
            <person name="Klenk H.-P."/>
        </authorList>
    </citation>
    <scope>NUCLEOTIDE SEQUENCE [LARGE SCALE GENOMIC DNA]</scope>
    <source>
        <strain evidence="2 3">DSM 45809</strain>
    </source>
</reference>
<dbReference type="Gene3D" id="3.40.50.1820">
    <property type="entry name" value="alpha/beta hydrolase"/>
    <property type="match status" value="1"/>
</dbReference>
<dbReference type="InterPro" id="IPR053145">
    <property type="entry name" value="AB_hydrolase_Est10"/>
</dbReference>
<dbReference type="InterPro" id="IPR022742">
    <property type="entry name" value="Hydrolase_4"/>
</dbReference>
<name>A0A7W7H461_9ACTN</name>